<protein>
    <submittedName>
        <fullName evidence="1">Uncharacterized protein</fullName>
    </submittedName>
</protein>
<evidence type="ECO:0000313" key="1">
    <source>
        <dbReference type="EMBL" id="RNA43068.1"/>
    </source>
</evidence>
<dbReference type="EMBL" id="REGN01000283">
    <property type="protein sequence ID" value="RNA43068.1"/>
    <property type="molecule type" value="Genomic_DNA"/>
</dbReference>
<gene>
    <name evidence="1" type="ORF">BpHYR1_054314</name>
</gene>
<comment type="caution">
    <text evidence="1">The sequence shown here is derived from an EMBL/GenBank/DDBJ whole genome shotgun (WGS) entry which is preliminary data.</text>
</comment>
<proteinExistence type="predicted"/>
<name>A0A3M7T5G0_BRAPC</name>
<sequence>MVNYPYVGIMARHYQANVDAMLLNKIYTQQKIAKSACLKLQISFYIFKRHMDFLEDKTDSLSTLSIHFKLISSFKILDN</sequence>
<accession>A0A3M7T5G0</accession>
<organism evidence="1 2">
    <name type="scientific">Brachionus plicatilis</name>
    <name type="common">Marine rotifer</name>
    <name type="synonym">Brachionus muelleri</name>
    <dbReference type="NCBI Taxonomy" id="10195"/>
    <lineage>
        <taxon>Eukaryota</taxon>
        <taxon>Metazoa</taxon>
        <taxon>Spiralia</taxon>
        <taxon>Gnathifera</taxon>
        <taxon>Rotifera</taxon>
        <taxon>Eurotatoria</taxon>
        <taxon>Monogononta</taxon>
        <taxon>Pseudotrocha</taxon>
        <taxon>Ploima</taxon>
        <taxon>Brachionidae</taxon>
        <taxon>Brachionus</taxon>
    </lineage>
</organism>
<dbReference type="AlphaFoldDB" id="A0A3M7T5G0"/>
<reference evidence="1 2" key="1">
    <citation type="journal article" date="2018" name="Sci. Rep.">
        <title>Genomic signatures of local adaptation to the degree of environmental predictability in rotifers.</title>
        <authorList>
            <person name="Franch-Gras L."/>
            <person name="Hahn C."/>
            <person name="Garcia-Roger E.M."/>
            <person name="Carmona M.J."/>
            <person name="Serra M."/>
            <person name="Gomez A."/>
        </authorList>
    </citation>
    <scope>NUCLEOTIDE SEQUENCE [LARGE SCALE GENOMIC DNA]</scope>
    <source>
        <strain evidence="1">HYR1</strain>
    </source>
</reference>
<keyword evidence="2" id="KW-1185">Reference proteome</keyword>
<dbReference type="Proteomes" id="UP000276133">
    <property type="component" value="Unassembled WGS sequence"/>
</dbReference>
<evidence type="ECO:0000313" key="2">
    <source>
        <dbReference type="Proteomes" id="UP000276133"/>
    </source>
</evidence>